<evidence type="ECO:0000313" key="2">
    <source>
        <dbReference type="Proteomes" id="UP001295444"/>
    </source>
</evidence>
<accession>A0AAD1T206</accession>
<proteinExistence type="predicted"/>
<protein>
    <submittedName>
        <fullName evidence="1">Uncharacterized protein</fullName>
    </submittedName>
</protein>
<dbReference type="AlphaFoldDB" id="A0AAD1T206"/>
<name>A0AAD1T206_PELCU</name>
<dbReference type="EMBL" id="OW240919">
    <property type="protein sequence ID" value="CAH2313156.1"/>
    <property type="molecule type" value="Genomic_DNA"/>
</dbReference>
<gene>
    <name evidence="1" type="ORF">PECUL_23A022794</name>
</gene>
<evidence type="ECO:0000313" key="1">
    <source>
        <dbReference type="EMBL" id="CAH2313156.1"/>
    </source>
</evidence>
<dbReference type="Proteomes" id="UP001295444">
    <property type="component" value="Chromosome 08"/>
</dbReference>
<sequence length="178" mass="19736">MPFLYTPMGRKPRQCSGAYHTPPHAKACMLDWVNTLEALSLSRVPTTNHQYSVNKMGRRSQKPQTSGNKDTCDIGVLLQRTPAKRASPNPDPEVYSTCSDMPVVTPTDRWGTLRSLMAVHNGAMAKLTSLMEAPSFLRSPGLSPQPMHTAEPSNFHRWDPARSVPFMPRYGERLGAAT</sequence>
<keyword evidence="2" id="KW-1185">Reference proteome</keyword>
<reference evidence="1" key="1">
    <citation type="submission" date="2022-03" db="EMBL/GenBank/DDBJ databases">
        <authorList>
            <person name="Alioto T."/>
            <person name="Alioto T."/>
            <person name="Gomez Garrido J."/>
        </authorList>
    </citation>
    <scope>NUCLEOTIDE SEQUENCE</scope>
</reference>
<organism evidence="1 2">
    <name type="scientific">Pelobates cultripes</name>
    <name type="common">Western spadefoot toad</name>
    <dbReference type="NCBI Taxonomy" id="61616"/>
    <lineage>
        <taxon>Eukaryota</taxon>
        <taxon>Metazoa</taxon>
        <taxon>Chordata</taxon>
        <taxon>Craniata</taxon>
        <taxon>Vertebrata</taxon>
        <taxon>Euteleostomi</taxon>
        <taxon>Amphibia</taxon>
        <taxon>Batrachia</taxon>
        <taxon>Anura</taxon>
        <taxon>Pelobatoidea</taxon>
        <taxon>Pelobatidae</taxon>
        <taxon>Pelobates</taxon>
    </lineage>
</organism>